<evidence type="ECO:0000313" key="2">
    <source>
        <dbReference type="EMBL" id="AOH83615.1"/>
    </source>
</evidence>
<reference evidence="2 3" key="1">
    <citation type="submission" date="2016-01" db="EMBL/GenBank/DDBJ databases">
        <title>Complete genome and mega plasmid sequence of Sphingomonas panacis DCY99 elicits systemic resistance in rice to Xanthomonas oryzae.</title>
        <authorList>
            <person name="Kim Y.J."/>
            <person name="Yang D.C."/>
            <person name="Sing P."/>
        </authorList>
    </citation>
    <scope>NUCLEOTIDE SEQUENCE [LARGE SCALE GENOMIC DNA]</scope>
    <source>
        <strain evidence="2 3">DCY99</strain>
    </source>
</reference>
<protein>
    <recommendedName>
        <fullName evidence="4">Holin</fullName>
    </recommendedName>
</protein>
<evidence type="ECO:0000313" key="3">
    <source>
        <dbReference type="Proteomes" id="UP000094256"/>
    </source>
</evidence>
<evidence type="ECO:0008006" key="4">
    <source>
        <dbReference type="Google" id="ProtNLM"/>
    </source>
</evidence>
<feature type="transmembrane region" description="Helical" evidence="1">
    <location>
        <begin position="44"/>
        <end position="70"/>
    </location>
</feature>
<proteinExistence type="predicted"/>
<gene>
    <name evidence="2" type="ORF">AWL63_06145</name>
</gene>
<dbReference type="AlphaFoldDB" id="A0A1B3Z852"/>
<dbReference type="RefSeq" id="WP_069204189.1">
    <property type="nucleotide sequence ID" value="NZ_CP014168.1"/>
</dbReference>
<name>A0A1B3Z852_9SPHN</name>
<keyword evidence="1" id="KW-1133">Transmembrane helix</keyword>
<organism evidence="2 3">
    <name type="scientific">Sphingomonas panacis</name>
    <dbReference type="NCBI Taxonomy" id="1560345"/>
    <lineage>
        <taxon>Bacteria</taxon>
        <taxon>Pseudomonadati</taxon>
        <taxon>Pseudomonadota</taxon>
        <taxon>Alphaproteobacteria</taxon>
        <taxon>Sphingomonadales</taxon>
        <taxon>Sphingomonadaceae</taxon>
        <taxon>Sphingomonas</taxon>
    </lineage>
</organism>
<evidence type="ECO:0000256" key="1">
    <source>
        <dbReference type="SAM" id="Phobius"/>
    </source>
</evidence>
<sequence length="115" mass="12641">MDKQIHQLIETMLELLVGLCPAALGAAVSLVYEKGLTWRERFVQWVVGIIVSWFAGRAIGALFSLSPFVLQAVSFTLGMIAFKAVPKFIASCTDAVAGLPSDLRDRFLPRKKDSE</sequence>
<keyword evidence="3" id="KW-1185">Reference proteome</keyword>
<accession>A0A1B3Z852</accession>
<dbReference type="OrthoDB" id="7474595at2"/>
<dbReference type="Proteomes" id="UP000094256">
    <property type="component" value="Chromosome"/>
</dbReference>
<keyword evidence="1" id="KW-0472">Membrane</keyword>
<dbReference type="STRING" id="1560345.AWL63_06145"/>
<dbReference type="KEGG" id="span:AWL63_06145"/>
<feature type="transmembrane region" description="Helical" evidence="1">
    <location>
        <begin position="12"/>
        <end position="32"/>
    </location>
</feature>
<keyword evidence="1" id="KW-0812">Transmembrane</keyword>
<dbReference type="EMBL" id="CP014168">
    <property type="protein sequence ID" value="AOH83615.1"/>
    <property type="molecule type" value="Genomic_DNA"/>
</dbReference>